<comment type="caution">
    <text evidence="6">The sequence shown here is derived from an EMBL/GenBank/DDBJ whole genome shotgun (WGS) entry which is preliminary data.</text>
</comment>
<feature type="compositionally biased region" description="Polar residues" evidence="4">
    <location>
        <begin position="598"/>
        <end position="609"/>
    </location>
</feature>
<dbReference type="InterPro" id="IPR000488">
    <property type="entry name" value="Death_dom"/>
</dbReference>
<dbReference type="PROSITE" id="PS50297">
    <property type="entry name" value="ANK_REP_REGION"/>
    <property type="match status" value="3"/>
</dbReference>
<organism evidence="6 7">
    <name type="scientific">Geodia barretti</name>
    <name type="common">Barrett's horny sponge</name>
    <dbReference type="NCBI Taxonomy" id="519541"/>
    <lineage>
        <taxon>Eukaryota</taxon>
        <taxon>Metazoa</taxon>
        <taxon>Porifera</taxon>
        <taxon>Demospongiae</taxon>
        <taxon>Heteroscleromorpha</taxon>
        <taxon>Tetractinellida</taxon>
        <taxon>Astrophorina</taxon>
        <taxon>Geodiidae</taxon>
        <taxon>Geodia</taxon>
    </lineage>
</organism>
<gene>
    <name evidence="6" type="ORF">GBAR_LOCUS8521</name>
</gene>
<feature type="repeat" description="ANK" evidence="3">
    <location>
        <begin position="481"/>
        <end position="513"/>
    </location>
</feature>
<dbReference type="InterPro" id="IPR002110">
    <property type="entry name" value="Ankyrin_rpt"/>
</dbReference>
<name>A0AA35RLU5_GEOBA</name>
<dbReference type="SUPFAM" id="SSF48403">
    <property type="entry name" value="Ankyrin repeat"/>
    <property type="match status" value="1"/>
</dbReference>
<evidence type="ECO:0000259" key="5">
    <source>
        <dbReference type="PROSITE" id="PS50017"/>
    </source>
</evidence>
<evidence type="ECO:0000256" key="2">
    <source>
        <dbReference type="ARBA" id="ARBA00023043"/>
    </source>
</evidence>
<dbReference type="PROSITE" id="PS50017">
    <property type="entry name" value="DEATH_DOMAIN"/>
    <property type="match status" value="1"/>
</dbReference>
<feature type="region of interest" description="Disordered" evidence="4">
    <location>
        <begin position="53"/>
        <end position="75"/>
    </location>
</feature>
<protein>
    <submittedName>
        <fullName evidence="6">Ankyrin repeat protein MM_0045</fullName>
    </submittedName>
</protein>
<dbReference type="Proteomes" id="UP001174909">
    <property type="component" value="Unassembled WGS sequence"/>
</dbReference>
<feature type="repeat" description="ANK" evidence="3">
    <location>
        <begin position="381"/>
        <end position="413"/>
    </location>
</feature>
<dbReference type="Pfam" id="PF12796">
    <property type="entry name" value="Ank_2"/>
    <property type="match status" value="2"/>
</dbReference>
<reference evidence="6" key="1">
    <citation type="submission" date="2023-03" db="EMBL/GenBank/DDBJ databases">
        <authorList>
            <person name="Steffen K."/>
            <person name="Cardenas P."/>
        </authorList>
    </citation>
    <scope>NUCLEOTIDE SEQUENCE</scope>
</reference>
<feature type="compositionally biased region" description="Basic and acidic residues" evidence="4">
    <location>
        <begin position="713"/>
        <end position="731"/>
    </location>
</feature>
<feature type="region of interest" description="Disordered" evidence="4">
    <location>
        <begin position="544"/>
        <end position="664"/>
    </location>
</feature>
<dbReference type="PANTHER" id="PTHR24166:SF48">
    <property type="entry name" value="PROTEIN VAPYRIN"/>
    <property type="match status" value="1"/>
</dbReference>
<dbReference type="Gene3D" id="1.25.40.20">
    <property type="entry name" value="Ankyrin repeat-containing domain"/>
    <property type="match status" value="1"/>
</dbReference>
<feature type="compositionally biased region" description="Polar residues" evidence="4">
    <location>
        <begin position="550"/>
        <end position="588"/>
    </location>
</feature>
<feature type="compositionally biased region" description="Low complexity" evidence="4">
    <location>
        <begin position="643"/>
        <end position="658"/>
    </location>
</feature>
<dbReference type="SMART" id="SM00248">
    <property type="entry name" value="ANK"/>
    <property type="match status" value="6"/>
</dbReference>
<feature type="domain" description="Death" evidence="5">
    <location>
        <begin position="1"/>
        <end position="46"/>
    </location>
</feature>
<sequence>MSGEKPKANFVQTWLDRTPDASWEKLVAGLRKINKNSLAAEIESEHLSRALVPHSGSPSFPSTAPASASPSEVGTTDPISNDVFCQEVVTVKVILEQLQDEFYEVMTRTHSSLSDQEKIDNSFLDRFRDYLLVLPVAKRQVHIRFFIRNEDEILAAETIKKLFAIVSRYCNYTNYEIIFHIVKRFCHELKRRMLKYRDSLTSFEKSTAVDVYLSAISAHPGGAIRKGYIRMTMKINKPPSECKLYEIRELKESIEENAALESHATYIETPLPGSVVVRLLVPEEVGWRVGVVLMSPAFREKRLTYVSTYSTRHLLKDYLKGELQVASGKGDVEAVISLSAVADPYWIGVVTMMMAVEKFGNAEVISRLLQPGANIDVQDKEGNSLLMIATRMGWTDVVSLLINAGAALDLQNKEGDSAVILATTYNHLTVLKEFVRAGADFNLQNEDGLTALMISSRSGRADLTETLLLGENISLDIQATNGWSALFFAADNGDTTTTELLVKAGANPHLRDHNGLTALDFAVADGHRAVCRLLRKYMQGQDVRIDEDSSGSTASLEYVETASTTSQESGGDTLSQGSIGSATNSQESKPFADKSEVAAQTETYDSRPSTAEPEYSKSQDCTAKSEEPSSTESQGSVHTSAHSSQEPPSETPEETLLSRAPQALRDRVKNARAWVKAAFKRLQDRVSRSSKKNLESEGQSQGEEIFQPIPVLQDKELISDRTDPEKNIVDD</sequence>
<evidence type="ECO:0000256" key="1">
    <source>
        <dbReference type="ARBA" id="ARBA00022737"/>
    </source>
</evidence>
<feature type="repeat" description="ANK" evidence="3">
    <location>
        <begin position="414"/>
        <end position="446"/>
    </location>
</feature>
<evidence type="ECO:0000256" key="3">
    <source>
        <dbReference type="PROSITE-ProRule" id="PRU00023"/>
    </source>
</evidence>
<evidence type="ECO:0000256" key="4">
    <source>
        <dbReference type="SAM" id="MobiDB-lite"/>
    </source>
</evidence>
<feature type="compositionally biased region" description="Low complexity" evidence="4">
    <location>
        <begin position="55"/>
        <end position="71"/>
    </location>
</feature>
<feature type="compositionally biased region" description="Basic and acidic residues" evidence="4">
    <location>
        <begin position="682"/>
        <end position="695"/>
    </location>
</feature>
<dbReference type="PROSITE" id="PS50088">
    <property type="entry name" value="ANK_REPEAT"/>
    <property type="match status" value="3"/>
</dbReference>
<keyword evidence="2 3" id="KW-0040">ANK repeat</keyword>
<dbReference type="GO" id="GO:0007165">
    <property type="term" value="P:signal transduction"/>
    <property type="evidence" value="ECO:0007669"/>
    <property type="project" value="InterPro"/>
</dbReference>
<dbReference type="InterPro" id="IPR036770">
    <property type="entry name" value="Ankyrin_rpt-contain_sf"/>
</dbReference>
<feature type="compositionally biased region" description="Polar residues" evidence="4">
    <location>
        <begin position="616"/>
        <end position="642"/>
    </location>
</feature>
<evidence type="ECO:0000313" key="7">
    <source>
        <dbReference type="Proteomes" id="UP001174909"/>
    </source>
</evidence>
<keyword evidence="1" id="KW-0677">Repeat</keyword>
<dbReference type="AlphaFoldDB" id="A0AA35RLU5"/>
<dbReference type="PANTHER" id="PTHR24166">
    <property type="entry name" value="ROLLING PEBBLES, ISOFORM B"/>
    <property type="match status" value="1"/>
</dbReference>
<feature type="region of interest" description="Disordered" evidence="4">
    <location>
        <begin position="682"/>
        <end position="731"/>
    </location>
</feature>
<accession>A0AA35RLU5</accession>
<dbReference type="InterPro" id="IPR050889">
    <property type="entry name" value="Dendritic_Spine_Reg/Scaffold"/>
</dbReference>
<keyword evidence="7" id="KW-1185">Reference proteome</keyword>
<proteinExistence type="predicted"/>
<dbReference type="EMBL" id="CASHTH010001261">
    <property type="protein sequence ID" value="CAI8013447.1"/>
    <property type="molecule type" value="Genomic_DNA"/>
</dbReference>
<evidence type="ECO:0000313" key="6">
    <source>
        <dbReference type="EMBL" id="CAI8013447.1"/>
    </source>
</evidence>